<dbReference type="OrthoDB" id="3177103at2"/>
<protein>
    <recommendedName>
        <fullName evidence="1">Glycosyltransferase 2-like domain-containing protein</fullName>
    </recommendedName>
</protein>
<evidence type="ECO:0000259" key="1">
    <source>
        <dbReference type="Pfam" id="PF00535"/>
    </source>
</evidence>
<dbReference type="Gene3D" id="3.90.550.10">
    <property type="entry name" value="Spore Coat Polysaccharide Biosynthesis Protein SpsA, Chain A"/>
    <property type="match status" value="1"/>
</dbReference>
<dbReference type="PANTHER" id="PTHR43685">
    <property type="entry name" value="GLYCOSYLTRANSFERASE"/>
    <property type="match status" value="1"/>
</dbReference>
<dbReference type="RefSeq" id="WP_130780885.1">
    <property type="nucleotide sequence ID" value="NZ_BIMR01000086.1"/>
</dbReference>
<dbReference type="SUPFAM" id="SSF53448">
    <property type="entry name" value="Nucleotide-diphospho-sugar transferases"/>
    <property type="match status" value="1"/>
</dbReference>
<sequence length="299" mass="33009">MPLDIFIPFWGDPDLLETTVRSVLAQDSDDWVLTVVDDAYPDPRPRAFLEGIDDDRVRYVRHESNVGITENYRACVAMATHEHVVLLGCDDVLLPDYVRTVLAAHARVPEASVVQPGVQVVDADGTVVRPLGDVVKDRLRARATRHGRLLRGEAVAAGLLQADWLYWPSLSFRRDALTSLPFRDGMPIIQDLALVVDLVLAGGSILVEPRTCFQYRRHASSASSAKAYDGSRFAGERAYFRLAAGLAADHGWRRAERAARWHVTSRLHALTLAPGALRARGLRGLGPLLRHAFVPLTDA</sequence>
<dbReference type="PANTHER" id="PTHR43685:SF2">
    <property type="entry name" value="GLYCOSYLTRANSFERASE 2-LIKE DOMAIN-CONTAINING PROTEIN"/>
    <property type="match status" value="1"/>
</dbReference>
<dbReference type="InterPro" id="IPR050834">
    <property type="entry name" value="Glycosyltransf_2"/>
</dbReference>
<comment type="caution">
    <text evidence="2">The sequence shown here is derived from an EMBL/GenBank/DDBJ whole genome shotgun (WGS) entry which is preliminary data.</text>
</comment>
<reference evidence="2 3" key="1">
    <citation type="submission" date="2019-01" db="EMBL/GenBank/DDBJ databases">
        <title>Draft genome sequence of Cellulomonas takizawaensis strain TKZ-21.</title>
        <authorList>
            <person name="Yamamura H."/>
            <person name="Hayashi T."/>
            <person name="Hamada M."/>
            <person name="Serisawa Y."/>
            <person name="Matsuyama K."/>
            <person name="Nakagawa Y."/>
            <person name="Otoguro M."/>
            <person name="Yanagida F."/>
            <person name="Hayakawa M."/>
        </authorList>
    </citation>
    <scope>NUCLEOTIDE SEQUENCE [LARGE SCALE GENOMIC DNA]</scope>
    <source>
        <strain evidence="2 3">NBRC12680</strain>
    </source>
</reference>
<keyword evidence="3" id="KW-1185">Reference proteome</keyword>
<accession>A0A402DQ60</accession>
<organism evidence="2 3">
    <name type="scientific">Cellulomonas biazotea</name>
    <dbReference type="NCBI Taxonomy" id="1709"/>
    <lineage>
        <taxon>Bacteria</taxon>
        <taxon>Bacillati</taxon>
        <taxon>Actinomycetota</taxon>
        <taxon>Actinomycetes</taxon>
        <taxon>Micrococcales</taxon>
        <taxon>Cellulomonadaceae</taxon>
        <taxon>Cellulomonas</taxon>
    </lineage>
</organism>
<proteinExistence type="predicted"/>
<evidence type="ECO:0000313" key="2">
    <source>
        <dbReference type="EMBL" id="GCE76282.1"/>
    </source>
</evidence>
<dbReference type="Proteomes" id="UP000289954">
    <property type="component" value="Unassembled WGS sequence"/>
</dbReference>
<dbReference type="EMBL" id="BIMR01000086">
    <property type="protein sequence ID" value="GCE76282.1"/>
    <property type="molecule type" value="Genomic_DNA"/>
</dbReference>
<dbReference type="Pfam" id="PF00535">
    <property type="entry name" value="Glycos_transf_2"/>
    <property type="match status" value="1"/>
</dbReference>
<gene>
    <name evidence="2" type="ORF">CBZ_13380</name>
</gene>
<dbReference type="AlphaFoldDB" id="A0A402DQ60"/>
<evidence type="ECO:0000313" key="3">
    <source>
        <dbReference type="Proteomes" id="UP000289954"/>
    </source>
</evidence>
<name>A0A402DQ60_9CELL</name>
<feature type="domain" description="Glycosyltransferase 2-like" evidence="1">
    <location>
        <begin position="5"/>
        <end position="129"/>
    </location>
</feature>
<dbReference type="InterPro" id="IPR029044">
    <property type="entry name" value="Nucleotide-diphossugar_trans"/>
</dbReference>
<dbReference type="InterPro" id="IPR001173">
    <property type="entry name" value="Glyco_trans_2-like"/>
</dbReference>